<protein>
    <submittedName>
        <fullName evidence="1">Uncharacterized protein</fullName>
    </submittedName>
</protein>
<sequence>MRPFTIQNKYHKKSVEERIMRDLRALVVWEIEHAEEEGFNISFEAYKKLFGENPLDSYYDQRREYLDQINKKRYEKERQGIENGKTN</sequence>
<dbReference type="Proteomes" id="UP000290970">
    <property type="component" value="Segment"/>
</dbReference>
<accession>A0A3T0IJ35</accession>
<proteinExistence type="predicted"/>
<name>A0A3T0IJ35_9CAUD</name>
<gene>
    <name evidence="1" type="ORF">DK2_000021</name>
</gene>
<organism evidence="1 2">
    <name type="scientific">Bacillus phage DK2</name>
    <dbReference type="NCBI Taxonomy" id="2500809"/>
    <lineage>
        <taxon>Viruses</taxon>
        <taxon>Duplodnaviria</taxon>
        <taxon>Heunggongvirae</taxon>
        <taxon>Uroviricota</taxon>
        <taxon>Caudoviricetes</taxon>
        <taxon>Salasmaviridae</taxon>
        <taxon>Northropvirinae</taxon>
        <taxon>Hemphillvirus</taxon>
        <taxon>Hemphillvirus DK2</taxon>
    </lineage>
</organism>
<keyword evidence="2" id="KW-1185">Reference proteome</keyword>
<reference evidence="1 2" key="1">
    <citation type="submission" date="2018-12" db="EMBL/GenBank/DDBJ databases">
        <authorList>
            <person name="Kong L."/>
            <person name="Ding Y."/>
            <person name="Wu Q."/>
        </authorList>
    </citation>
    <scope>NUCLEOTIDE SEQUENCE [LARGE SCALE GENOMIC DNA]</scope>
</reference>
<dbReference type="EMBL" id="MK284527">
    <property type="protein sequence ID" value="AZU99774.1"/>
    <property type="molecule type" value="Genomic_DNA"/>
</dbReference>
<evidence type="ECO:0000313" key="1">
    <source>
        <dbReference type="EMBL" id="AZU99774.1"/>
    </source>
</evidence>
<evidence type="ECO:0000313" key="2">
    <source>
        <dbReference type="Proteomes" id="UP000290970"/>
    </source>
</evidence>